<keyword evidence="4 5" id="KW-0862">Zinc</keyword>
<keyword evidence="2 5" id="KW-0479">Metal-binding</keyword>
<dbReference type="InterPro" id="IPR036855">
    <property type="entry name" value="Znf_CCCH_sf"/>
</dbReference>
<dbReference type="Pfam" id="PF00097">
    <property type="entry name" value="zf-C3HC4"/>
    <property type="match status" value="1"/>
</dbReference>
<evidence type="ECO:0008006" key="10">
    <source>
        <dbReference type="Google" id="ProtNLM"/>
    </source>
</evidence>
<proteinExistence type="predicted"/>
<gene>
    <name evidence="8" type="ORF">OE88DRAFT_1629053</name>
</gene>
<dbReference type="AlphaFoldDB" id="A0A5C3NDW1"/>
<dbReference type="InterPro" id="IPR017907">
    <property type="entry name" value="Znf_RING_CS"/>
</dbReference>
<dbReference type="Pfam" id="PF00642">
    <property type="entry name" value="zf-CCCH"/>
    <property type="match status" value="1"/>
</dbReference>
<sequence length="240" mass="27035">MNPDAPVFRPATSKPRGVCKYYNTPRGCFAGDKCRFLHGDAETLTPYDRSKTCVYYAAGYCRRGDQCWFKHVAPGKVNLAESSGSAKVEQVVAEGLADECSICYEKPTTYGLLVGCSHVFCIKCIREWRDATEKSSETVSSVTIKKCPYCRVDVCFVTPSSLYYPEGHPGKERTIQKYKESMARVPCRYFQKSPSQDRFCPFGADCFYQHQNDDGTPYVFDKGIKHYLPVSPAVSQLDCF</sequence>
<dbReference type="GO" id="GO:0061630">
    <property type="term" value="F:ubiquitin protein ligase activity"/>
    <property type="evidence" value="ECO:0007669"/>
    <property type="project" value="InterPro"/>
</dbReference>
<dbReference type="Gene3D" id="4.10.1000.10">
    <property type="entry name" value="Zinc finger, CCCH-type"/>
    <property type="match status" value="1"/>
</dbReference>
<feature type="zinc finger region" description="C3H1-type" evidence="5">
    <location>
        <begin position="13"/>
        <end position="41"/>
    </location>
</feature>
<dbReference type="InterPro" id="IPR018957">
    <property type="entry name" value="Znf_C3HC4_RING-type"/>
</dbReference>
<dbReference type="PROSITE" id="PS00518">
    <property type="entry name" value="ZF_RING_1"/>
    <property type="match status" value="1"/>
</dbReference>
<feature type="zinc finger region" description="C3H1-type" evidence="5">
    <location>
        <begin position="181"/>
        <end position="213"/>
    </location>
</feature>
<reference evidence="8 9" key="1">
    <citation type="journal article" date="2019" name="Nat. Ecol. Evol.">
        <title>Megaphylogeny resolves global patterns of mushroom evolution.</title>
        <authorList>
            <person name="Varga T."/>
            <person name="Krizsan K."/>
            <person name="Foldi C."/>
            <person name="Dima B."/>
            <person name="Sanchez-Garcia M."/>
            <person name="Sanchez-Ramirez S."/>
            <person name="Szollosi G.J."/>
            <person name="Szarkandi J.G."/>
            <person name="Papp V."/>
            <person name="Albert L."/>
            <person name="Andreopoulos W."/>
            <person name="Angelini C."/>
            <person name="Antonin V."/>
            <person name="Barry K.W."/>
            <person name="Bougher N.L."/>
            <person name="Buchanan P."/>
            <person name="Buyck B."/>
            <person name="Bense V."/>
            <person name="Catcheside P."/>
            <person name="Chovatia M."/>
            <person name="Cooper J."/>
            <person name="Damon W."/>
            <person name="Desjardin D."/>
            <person name="Finy P."/>
            <person name="Geml J."/>
            <person name="Haridas S."/>
            <person name="Hughes K."/>
            <person name="Justo A."/>
            <person name="Karasinski D."/>
            <person name="Kautmanova I."/>
            <person name="Kiss B."/>
            <person name="Kocsube S."/>
            <person name="Kotiranta H."/>
            <person name="LaButti K.M."/>
            <person name="Lechner B.E."/>
            <person name="Liimatainen K."/>
            <person name="Lipzen A."/>
            <person name="Lukacs Z."/>
            <person name="Mihaltcheva S."/>
            <person name="Morgado L.N."/>
            <person name="Niskanen T."/>
            <person name="Noordeloos M.E."/>
            <person name="Ohm R.A."/>
            <person name="Ortiz-Santana B."/>
            <person name="Ovrebo C."/>
            <person name="Racz N."/>
            <person name="Riley R."/>
            <person name="Savchenko A."/>
            <person name="Shiryaev A."/>
            <person name="Soop K."/>
            <person name="Spirin V."/>
            <person name="Szebenyi C."/>
            <person name="Tomsovsky M."/>
            <person name="Tulloss R.E."/>
            <person name="Uehling J."/>
            <person name="Grigoriev I.V."/>
            <person name="Vagvolgyi C."/>
            <person name="Papp T."/>
            <person name="Martin F.M."/>
            <person name="Miettinen O."/>
            <person name="Hibbett D.S."/>
            <person name="Nagy L.G."/>
        </authorList>
    </citation>
    <scope>NUCLEOTIDE SEQUENCE [LARGE SCALE GENOMIC DNA]</scope>
    <source>
        <strain evidence="8 9">OMC1185</strain>
    </source>
</reference>
<dbReference type="GO" id="GO:0000209">
    <property type="term" value="P:protein polyubiquitination"/>
    <property type="evidence" value="ECO:0007669"/>
    <property type="project" value="InterPro"/>
</dbReference>
<dbReference type="Proteomes" id="UP000305948">
    <property type="component" value="Unassembled WGS sequence"/>
</dbReference>
<feature type="domain" description="C3H1-type" evidence="7">
    <location>
        <begin position="181"/>
        <end position="213"/>
    </location>
</feature>
<dbReference type="SUPFAM" id="SSF90229">
    <property type="entry name" value="CCCH zinc finger"/>
    <property type="match status" value="2"/>
</dbReference>
<accession>A0A5C3NDW1</accession>
<evidence type="ECO:0000256" key="3">
    <source>
        <dbReference type="ARBA" id="ARBA00022771"/>
    </source>
</evidence>
<dbReference type="PROSITE" id="PS50103">
    <property type="entry name" value="ZF_C3H1"/>
    <property type="match status" value="3"/>
</dbReference>
<dbReference type="SUPFAM" id="SSF57850">
    <property type="entry name" value="RING/U-box"/>
    <property type="match status" value="1"/>
</dbReference>
<keyword evidence="3 5" id="KW-0863">Zinc-finger</keyword>
<name>A0A5C3NDW1_9AGAM</name>
<evidence type="ECO:0000256" key="1">
    <source>
        <dbReference type="ARBA" id="ARBA00022679"/>
    </source>
</evidence>
<feature type="domain" description="C3H1-type" evidence="7">
    <location>
        <begin position="47"/>
        <end position="74"/>
    </location>
</feature>
<keyword evidence="1" id="KW-0808">Transferase</keyword>
<dbReference type="OrthoDB" id="250836at2759"/>
<dbReference type="GO" id="GO:0008270">
    <property type="term" value="F:zinc ion binding"/>
    <property type="evidence" value="ECO:0007669"/>
    <property type="project" value="UniProtKB-KW"/>
</dbReference>
<dbReference type="InterPro" id="IPR000571">
    <property type="entry name" value="Znf_CCCH"/>
</dbReference>
<evidence type="ECO:0000259" key="6">
    <source>
        <dbReference type="PROSITE" id="PS50089"/>
    </source>
</evidence>
<feature type="domain" description="C3H1-type" evidence="7">
    <location>
        <begin position="13"/>
        <end position="41"/>
    </location>
</feature>
<dbReference type="PROSITE" id="PS50089">
    <property type="entry name" value="ZF_RING_2"/>
    <property type="match status" value="1"/>
</dbReference>
<organism evidence="8 9">
    <name type="scientific">Heliocybe sulcata</name>
    <dbReference type="NCBI Taxonomy" id="5364"/>
    <lineage>
        <taxon>Eukaryota</taxon>
        <taxon>Fungi</taxon>
        <taxon>Dikarya</taxon>
        <taxon>Basidiomycota</taxon>
        <taxon>Agaricomycotina</taxon>
        <taxon>Agaricomycetes</taxon>
        <taxon>Gloeophyllales</taxon>
        <taxon>Gloeophyllaceae</taxon>
        <taxon>Heliocybe</taxon>
    </lineage>
</organism>
<keyword evidence="9" id="KW-1185">Reference proteome</keyword>
<protein>
    <recommendedName>
        <fullName evidence="10">RING-type E3 ubiquitin transferase</fullName>
    </recommendedName>
</protein>
<dbReference type="SMART" id="SM00356">
    <property type="entry name" value="ZnF_C3H1"/>
    <property type="match status" value="3"/>
</dbReference>
<evidence type="ECO:0000256" key="2">
    <source>
        <dbReference type="ARBA" id="ARBA00022723"/>
    </source>
</evidence>
<evidence type="ECO:0000313" key="8">
    <source>
        <dbReference type="EMBL" id="TFK51721.1"/>
    </source>
</evidence>
<dbReference type="PANTHER" id="PTHR11224:SF10">
    <property type="entry name" value="IP09428P-RELATED"/>
    <property type="match status" value="1"/>
</dbReference>
<dbReference type="InterPro" id="IPR045072">
    <property type="entry name" value="MKRN-like"/>
</dbReference>
<feature type="zinc finger region" description="C3H1-type" evidence="5">
    <location>
        <begin position="47"/>
        <end position="74"/>
    </location>
</feature>
<dbReference type="InterPro" id="IPR013083">
    <property type="entry name" value="Znf_RING/FYVE/PHD"/>
</dbReference>
<evidence type="ECO:0000256" key="4">
    <source>
        <dbReference type="ARBA" id="ARBA00022833"/>
    </source>
</evidence>
<evidence type="ECO:0000256" key="5">
    <source>
        <dbReference type="PROSITE-ProRule" id="PRU00723"/>
    </source>
</evidence>
<evidence type="ECO:0000259" key="7">
    <source>
        <dbReference type="PROSITE" id="PS50103"/>
    </source>
</evidence>
<dbReference type="PANTHER" id="PTHR11224">
    <property type="entry name" value="MAKORIN-RELATED"/>
    <property type="match status" value="1"/>
</dbReference>
<dbReference type="InterPro" id="IPR001841">
    <property type="entry name" value="Znf_RING"/>
</dbReference>
<dbReference type="SMART" id="SM00184">
    <property type="entry name" value="RING"/>
    <property type="match status" value="1"/>
</dbReference>
<dbReference type="STRING" id="5364.A0A5C3NDW1"/>
<feature type="domain" description="RING-type" evidence="6">
    <location>
        <begin position="100"/>
        <end position="151"/>
    </location>
</feature>
<dbReference type="Gene3D" id="3.30.40.10">
    <property type="entry name" value="Zinc/RING finger domain, C3HC4 (zinc finger)"/>
    <property type="match status" value="1"/>
</dbReference>
<dbReference type="EMBL" id="ML213510">
    <property type="protein sequence ID" value="TFK51721.1"/>
    <property type="molecule type" value="Genomic_DNA"/>
</dbReference>
<evidence type="ECO:0000313" key="9">
    <source>
        <dbReference type="Proteomes" id="UP000305948"/>
    </source>
</evidence>